<gene>
    <name evidence="2" type="ORF">FYJ73_10765</name>
</gene>
<keyword evidence="1" id="KW-1133">Transmembrane helix</keyword>
<dbReference type="EMBL" id="VUNG01000029">
    <property type="protein sequence ID" value="MST85137.1"/>
    <property type="molecule type" value="Genomic_DNA"/>
</dbReference>
<feature type="transmembrane region" description="Helical" evidence="1">
    <location>
        <begin position="12"/>
        <end position="31"/>
    </location>
</feature>
<reference evidence="2 3" key="1">
    <citation type="submission" date="2019-08" db="EMBL/GenBank/DDBJ databases">
        <title>In-depth cultivation of the pig gut microbiome towards novel bacterial diversity and tailored functional studies.</title>
        <authorList>
            <person name="Wylensek D."/>
            <person name="Hitch T.C.A."/>
            <person name="Clavel T."/>
        </authorList>
    </citation>
    <scope>NUCLEOTIDE SEQUENCE [LARGE SCALE GENOMIC DNA]</scope>
    <source>
        <strain evidence="2 3">LKV-178-WT-2A</strain>
    </source>
</reference>
<feature type="transmembrane region" description="Helical" evidence="1">
    <location>
        <begin position="365"/>
        <end position="385"/>
    </location>
</feature>
<feature type="transmembrane region" description="Helical" evidence="1">
    <location>
        <begin position="448"/>
        <end position="470"/>
    </location>
</feature>
<keyword evidence="1" id="KW-0472">Membrane</keyword>
<feature type="transmembrane region" description="Helical" evidence="1">
    <location>
        <begin position="186"/>
        <end position="209"/>
    </location>
</feature>
<protein>
    <submittedName>
        <fullName evidence="2">GtrA family protein</fullName>
    </submittedName>
</protein>
<feature type="transmembrane region" description="Helical" evidence="1">
    <location>
        <begin position="391"/>
        <end position="409"/>
    </location>
</feature>
<dbReference type="RefSeq" id="WP_154534725.1">
    <property type="nucleotide sequence ID" value="NZ_VUNG01000029.1"/>
</dbReference>
<feature type="transmembrane region" description="Helical" evidence="1">
    <location>
        <begin position="158"/>
        <end position="174"/>
    </location>
</feature>
<evidence type="ECO:0000313" key="3">
    <source>
        <dbReference type="Proteomes" id="UP000438914"/>
    </source>
</evidence>
<dbReference type="InterPro" id="IPR045726">
    <property type="entry name" value="DUF6080"/>
</dbReference>
<feature type="transmembrane region" description="Helical" evidence="1">
    <location>
        <begin position="133"/>
        <end position="152"/>
    </location>
</feature>
<dbReference type="Proteomes" id="UP000438914">
    <property type="component" value="Unassembled WGS sequence"/>
</dbReference>
<keyword evidence="3" id="KW-1185">Reference proteome</keyword>
<feature type="transmembrane region" description="Helical" evidence="1">
    <location>
        <begin position="416"/>
        <end position="436"/>
    </location>
</feature>
<dbReference type="AlphaFoldDB" id="A0A7K0KGS4"/>
<comment type="caution">
    <text evidence="2">The sequence shown here is derived from an EMBL/GenBank/DDBJ whole genome shotgun (WGS) entry which is preliminary data.</text>
</comment>
<accession>A0A7K0KGS4</accession>
<dbReference type="Pfam" id="PF19558">
    <property type="entry name" value="DUF6080"/>
    <property type="match status" value="1"/>
</dbReference>
<name>A0A7K0KGS4_9BACT</name>
<organism evidence="2 3">
    <name type="scientific">Hallella mizrahii</name>
    <dbReference type="NCBI Taxonomy" id="2606637"/>
    <lineage>
        <taxon>Bacteria</taxon>
        <taxon>Pseudomonadati</taxon>
        <taxon>Bacteroidota</taxon>
        <taxon>Bacteroidia</taxon>
        <taxon>Bacteroidales</taxon>
        <taxon>Prevotellaceae</taxon>
        <taxon>Hallella</taxon>
    </lineage>
</organism>
<proteinExistence type="predicted"/>
<feature type="transmembrane region" description="Helical" evidence="1">
    <location>
        <begin position="215"/>
        <end position="236"/>
    </location>
</feature>
<keyword evidence="1" id="KW-0812">Transmembrane</keyword>
<sequence>MSVNKKETVCRALALVYVTLLNALVIARYWHQLSHLNDNYRKLVLGTFHISGFDPLSYIVIDHWTTAYNIYRHPLLAFFMWLPSQLNAAVEWLTGRNAAPLIMGCILVACAYYTYIYMVRLLHRVVGIGEGDAWLLTTFLFSFAYVMVTVSVPDHFCLSMFMLTLVLYLSGMKMKAGKTMPRWQTVLLFFLTAGISLNNGIKVFLANLFVSGKRFWRPANLLLTVVLPAALIWGFARWEWQTFERPNFIARQEAKAKKHDKLIAKTYQQVADTMHTTDTALIRRTALAIVARQDSVKAAKSSRLAIHAHEGKPIANGEFSQWTDISTPRGWSLIENILGEPIQLHNDHLLEDVLRNRPVIVHYRFAFNYIVEALIFLLFLLGVWAGRRSRFLWLALSFLGFDLLIHVVLGFGLNEAYIMSAHWLIVVPVAVAYLFRHIDPKYLPSLRILVALLMCYLLVYNGMLYSGYLMS</sequence>
<evidence type="ECO:0000256" key="1">
    <source>
        <dbReference type="SAM" id="Phobius"/>
    </source>
</evidence>
<evidence type="ECO:0000313" key="2">
    <source>
        <dbReference type="EMBL" id="MST85137.1"/>
    </source>
</evidence>
<feature type="transmembrane region" description="Helical" evidence="1">
    <location>
        <begin position="99"/>
        <end position="121"/>
    </location>
</feature>